<reference evidence="3 4" key="1">
    <citation type="submission" date="2017-09" db="EMBL/GenBank/DDBJ databases">
        <title>Biodiversity and function of Thalassospira species in the particle-attached aromatic-hydrocarbon-degrading consortia from the surface seawater of the China South Sea.</title>
        <authorList>
            <person name="Dong C."/>
            <person name="Lai Q."/>
            <person name="Shao Z."/>
        </authorList>
    </citation>
    <scope>NUCLEOTIDE SEQUENCE [LARGE SCALE GENOMIC DNA]</scope>
    <source>
        <strain evidence="3 4">139Z-12</strain>
    </source>
</reference>
<name>A0A2N3L4G0_9PROT</name>
<proteinExistence type="predicted"/>
<accession>A0A2N3L4G0</accession>
<protein>
    <submittedName>
        <fullName evidence="3">DUF547 domain-containing protein</fullName>
    </submittedName>
</protein>
<keyword evidence="4" id="KW-1185">Reference proteome</keyword>
<evidence type="ECO:0000313" key="3">
    <source>
        <dbReference type="EMBL" id="PKR57616.1"/>
    </source>
</evidence>
<dbReference type="EMBL" id="NXGX01000006">
    <property type="protein sequence ID" value="PKR57616.1"/>
    <property type="molecule type" value="Genomic_DNA"/>
</dbReference>
<sequence>MVSIMRVSIFMVLVLLLCPGVARSAPDADLWSDWQAHDPQSTDTVDHSLWQNVLDRYVVVVEPGVTAFDYASAKSGGYDAISGYIASMAQVGVDDLNRDQQFAYWVNLYNALTVQVVLDHYPVTSIRDIDISPGLFSSGPWGKKLITVEGRMLSLDDIEHRILRPIWHDPRIHYAVNCASIGCPALAPKAYDADILDAQLDQAAKGFINHPRSVHRDGDGAFVLSQLYDWYRDDFGKSDADFIRHLTRYAGPALATQLKADAPRLDIAGYEYDWTLNAAAK</sequence>
<keyword evidence="1" id="KW-0732">Signal</keyword>
<dbReference type="Pfam" id="PF04784">
    <property type="entry name" value="DUF547"/>
    <property type="match status" value="1"/>
</dbReference>
<dbReference type="PANTHER" id="PTHR46361">
    <property type="entry name" value="ELECTRON CARRIER/ PROTEIN DISULFIDE OXIDOREDUCTASE"/>
    <property type="match status" value="1"/>
</dbReference>
<dbReference type="AlphaFoldDB" id="A0A2N3L4G0"/>
<feature type="chain" id="PRO_5014613086" evidence="1">
    <location>
        <begin position="25"/>
        <end position="281"/>
    </location>
</feature>
<dbReference type="Proteomes" id="UP000233332">
    <property type="component" value="Unassembled WGS sequence"/>
</dbReference>
<evidence type="ECO:0000259" key="2">
    <source>
        <dbReference type="Pfam" id="PF04784"/>
    </source>
</evidence>
<dbReference type="PANTHER" id="PTHR46361:SF3">
    <property type="entry name" value="ELECTRON CARRIER_ PROTEIN DISULFIDE OXIDOREDUCTASE"/>
    <property type="match status" value="1"/>
</dbReference>
<gene>
    <name evidence="3" type="ORF">COO92_16635</name>
</gene>
<organism evidence="3 4">
    <name type="scientific">Thalassospira lohafexi</name>
    <dbReference type="NCBI Taxonomy" id="744227"/>
    <lineage>
        <taxon>Bacteria</taxon>
        <taxon>Pseudomonadati</taxon>
        <taxon>Pseudomonadota</taxon>
        <taxon>Alphaproteobacteria</taxon>
        <taxon>Rhodospirillales</taxon>
        <taxon>Thalassospiraceae</taxon>
        <taxon>Thalassospira</taxon>
    </lineage>
</organism>
<comment type="caution">
    <text evidence="3">The sequence shown here is derived from an EMBL/GenBank/DDBJ whole genome shotgun (WGS) entry which is preliminary data.</text>
</comment>
<dbReference type="InterPro" id="IPR006869">
    <property type="entry name" value="DUF547"/>
</dbReference>
<evidence type="ECO:0000256" key="1">
    <source>
        <dbReference type="SAM" id="SignalP"/>
    </source>
</evidence>
<feature type="signal peptide" evidence="1">
    <location>
        <begin position="1"/>
        <end position="24"/>
    </location>
</feature>
<feature type="domain" description="DUF547" evidence="2">
    <location>
        <begin position="94"/>
        <end position="208"/>
    </location>
</feature>
<evidence type="ECO:0000313" key="4">
    <source>
        <dbReference type="Proteomes" id="UP000233332"/>
    </source>
</evidence>